<sequence>MNGALQRPECSICLECIKLNEISALSCGHLFHPYCIVSWIKTWGNCPVCRKKIISEDQIVRQLFFEVDDRDFSDQNHQICALRTKLNDLLEELKASKDTNKTLKDVCESHCVRYNQLVCVC</sequence>
<dbReference type="GO" id="GO:0005634">
    <property type="term" value="C:nucleus"/>
    <property type="evidence" value="ECO:0007669"/>
    <property type="project" value="TreeGrafter"/>
</dbReference>
<feature type="domain" description="RING-type" evidence="4">
    <location>
        <begin position="10"/>
        <end position="50"/>
    </location>
</feature>
<dbReference type="Gene3D" id="3.30.40.10">
    <property type="entry name" value="Zinc/RING finger domain, C3HC4 (zinc finger)"/>
    <property type="match status" value="1"/>
</dbReference>
<organism evidence="7">
    <name type="scientific">Thelazia callipaeda</name>
    <name type="common">Oriental eyeworm</name>
    <name type="synonym">Parasitic nematode</name>
    <dbReference type="NCBI Taxonomy" id="103827"/>
    <lineage>
        <taxon>Eukaryota</taxon>
        <taxon>Metazoa</taxon>
        <taxon>Ecdysozoa</taxon>
        <taxon>Nematoda</taxon>
        <taxon>Chromadorea</taxon>
        <taxon>Rhabditida</taxon>
        <taxon>Spirurina</taxon>
        <taxon>Spiruromorpha</taxon>
        <taxon>Thelazioidea</taxon>
        <taxon>Thelaziidae</taxon>
        <taxon>Thelazia</taxon>
    </lineage>
</organism>
<evidence type="ECO:0000313" key="6">
    <source>
        <dbReference type="Proteomes" id="UP000276776"/>
    </source>
</evidence>
<protein>
    <submittedName>
        <fullName evidence="7">RING-type domain-containing protein</fullName>
    </submittedName>
</protein>
<name>A0A0N5CTJ4_THECL</name>
<evidence type="ECO:0000256" key="2">
    <source>
        <dbReference type="ARBA" id="ARBA00022833"/>
    </source>
</evidence>
<dbReference type="STRING" id="103827.A0A0N5CTJ4"/>
<dbReference type="EMBL" id="UYYF01001746">
    <property type="protein sequence ID" value="VDN00098.1"/>
    <property type="molecule type" value="Genomic_DNA"/>
</dbReference>
<evidence type="ECO:0000313" key="5">
    <source>
        <dbReference type="EMBL" id="VDN00098.1"/>
    </source>
</evidence>
<dbReference type="GO" id="GO:0031297">
    <property type="term" value="P:replication fork processing"/>
    <property type="evidence" value="ECO:0007669"/>
    <property type="project" value="TreeGrafter"/>
</dbReference>
<reference evidence="7" key="1">
    <citation type="submission" date="2017-02" db="UniProtKB">
        <authorList>
            <consortium name="WormBaseParasite"/>
        </authorList>
    </citation>
    <scope>IDENTIFICATION</scope>
</reference>
<gene>
    <name evidence="5" type="ORF">TCLT_LOCUS3545</name>
</gene>
<dbReference type="Proteomes" id="UP000276776">
    <property type="component" value="Unassembled WGS sequence"/>
</dbReference>
<reference evidence="5 6" key="2">
    <citation type="submission" date="2018-11" db="EMBL/GenBank/DDBJ databases">
        <authorList>
            <consortium name="Pathogen Informatics"/>
        </authorList>
    </citation>
    <scope>NUCLEOTIDE SEQUENCE [LARGE SCALE GENOMIC DNA]</scope>
</reference>
<evidence type="ECO:0000259" key="4">
    <source>
        <dbReference type="PROSITE" id="PS50089"/>
    </source>
</evidence>
<dbReference type="SMART" id="SM00184">
    <property type="entry name" value="RING"/>
    <property type="match status" value="1"/>
</dbReference>
<evidence type="ECO:0000256" key="3">
    <source>
        <dbReference type="PROSITE-ProRule" id="PRU00175"/>
    </source>
</evidence>
<dbReference type="Pfam" id="PF13639">
    <property type="entry name" value="zf-RING_2"/>
    <property type="match status" value="1"/>
</dbReference>
<dbReference type="GO" id="GO:0090734">
    <property type="term" value="C:site of DNA damage"/>
    <property type="evidence" value="ECO:0007669"/>
    <property type="project" value="TreeGrafter"/>
</dbReference>
<proteinExistence type="predicted"/>
<dbReference type="InterPro" id="IPR052639">
    <property type="entry name" value="TRAIP_ubiq-protein_ligase"/>
</dbReference>
<dbReference type="GO" id="GO:0016567">
    <property type="term" value="P:protein ubiquitination"/>
    <property type="evidence" value="ECO:0007669"/>
    <property type="project" value="TreeGrafter"/>
</dbReference>
<dbReference type="OrthoDB" id="446759at2759"/>
<dbReference type="InterPro" id="IPR001841">
    <property type="entry name" value="Znf_RING"/>
</dbReference>
<dbReference type="SUPFAM" id="SSF57850">
    <property type="entry name" value="RING/U-box"/>
    <property type="match status" value="1"/>
</dbReference>
<dbReference type="OMA" id="IRMYFST"/>
<dbReference type="AlphaFoldDB" id="A0A0N5CTJ4"/>
<keyword evidence="1 3" id="KW-0479">Metal-binding</keyword>
<dbReference type="PANTHER" id="PTHR46569">
    <property type="entry name" value="E3 UBIQUITIN-PROTEIN LIGASE TRAIP"/>
    <property type="match status" value="1"/>
</dbReference>
<dbReference type="GO" id="GO:0008270">
    <property type="term" value="F:zinc ion binding"/>
    <property type="evidence" value="ECO:0007669"/>
    <property type="project" value="UniProtKB-KW"/>
</dbReference>
<dbReference type="PANTHER" id="PTHR46569:SF1">
    <property type="entry name" value="E3 UBIQUITIN-PROTEIN LIGASE RFWD3-RELATED"/>
    <property type="match status" value="1"/>
</dbReference>
<dbReference type="WBParaSite" id="TCLT_0000355401-mRNA-1">
    <property type="protein sequence ID" value="TCLT_0000355401-mRNA-1"/>
    <property type="gene ID" value="TCLT_0000355401"/>
</dbReference>
<keyword evidence="1 3" id="KW-0863">Zinc-finger</keyword>
<dbReference type="GO" id="GO:0061630">
    <property type="term" value="F:ubiquitin protein ligase activity"/>
    <property type="evidence" value="ECO:0007669"/>
    <property type="project" value="TreeGrafter"/>
</dbReference>
<evidence type="ECO:0000313" key="7">
    <source>
        <dbReference type="WBParaSite" id="TCLT_0000355401-mRNA-1"/>
    </source>
</evidence>
<accession>A0A0N5CTJ4</accession>
<keyword evidence="6" id="KW-1185">Reference proteome</keyword>
<dbReference type="InterPro" id="IPR013083">
    <property type="entry name" value="Znf_RING/FYVE/PHD"/>
</dbReference>
<evidence type="ECO:0000256" key="1">
    <source>
        <dbReference type="ARBA" id="ARBA00022771"/>
    </source>
</evidence>
<keyword evidence="2" id="KW-0862">Zinc</keyword>
<dbReference type="PROSITE" id="PS50089">
    <property type="entry name" value="ZF_RING_2"/>
    <property type="match status" value="1"/>
</dbReference>